<evidence type="ECO:0000313" key="2">
    <source>
        <dbReference type="Proteomes" id="UP000515240"/>
    </source>
</evidence>
<protein>
    <recommendedName>
        <fullName evidence="3">DUF2169 domain-containing protein</fullName>
    </recommendedName>
</protein>
<keyword evidence="2" id="KW-1185">Reference proteome</keyword>
<evidence type="ECO:0000313" key="1">
    <source>
        <dbReference type="EMBL" id="QMV73392.1"/>
    </source>
</evidence>
<evidence type="ECO:0008006" key="3">
    <source>
        <dbReference type="Google" id="ProtNLM"/>
    </source>
</evidence>
<sequence length="288" mass="32051">MSHTFFDPPLLIRDGIGTWVDTQTKPYVCNIDGMPQFKEQLPAGVKELQPVAGTPVAGTPVAGSPVAGRPAACTLEPSWGRGYQVKGTHTLPPTPYGEETQMVFDASEVVYEPLWATREAAAAFGITLIEPGQGLRMQSPIRHLENTPFEYGMFAGQQCPYLDDAQRNQLQPTVCTDLEHHDFPHVFSSVDPQLPLVISVARYWPQRAKIFLADLWVPRGMALYMPPRPKIPDAAYMDLHGNRNSALACWRGGTQRSVHTLTLLPKDSGYFFWFWNALPTVHPLLTQP</sequence>
<name>A0A7G5EHB7_9BURK</name>
<organism evidence="1 2">
    <name type="scientific">Comamonas piscis</name>
    <dbReference type="NCBI Taxonomy" id="1562974"/>
    <lineage>
        <taxon>Bacteria</taxon>
        <taxon>Pseudomonadati</taxon>
        <taxon>Pseudomonadota</taxon>
        <taxon>Betaproteobacteria</taxon>
        <taxon>Burkholderiales</taxon>
        <taxon>Comamonadaceae</taxon>
        <taxon>Comamonas</taxon>
    </lineage>
</organism>
<gene>
    <name evidence="1" type="ORF">HS961_11425</name>
</gene>
<dbReference type="Proteomes" id="UP000515240">
    <property type="component" value="Chromosome"/>
</dbReference>
<dbReference type="RefSeq" id="WP_182327994.1">
    <property type="nucleotide sequence ID" value="NZ_CP058554.1"/>
</dbReference>
<reference evidence="1 2" key="1">
    <citation type="journal article" date="2020" name="G3 (Bethesda)">
        <title>CeMbio - The Caenorhabditis elegans Microbiome Resource.</title>
        <authorList>
            <person name="Dirksen P."/>
            <person name="Assie A."/>
            <person name="Zimmermann J."/>
            <person name="Zhang F."/>
            <person name="Tietje A.M."/>
            <person name="Marsh S.A."/>
            <person name="Felix M.A."/>
            <person name="Shapira M."/>
            <person name="Kaleta C."/>
            <person name="Schulenburg H."/>
            <person name="Samuel B."/>
        </authorList>
    </citation>
    <scope>NUCLEOTIDE SEQUENCE [LARGE SCALE GENOMIC DNA]</scope>
    <source>
        <strain evidence="1 2">BIGb0172</strain>
    </source>
</reference>
<accession>A0A7G5EHB7</accession>
<proteinExistence type="predicted"/>
<dbReference type="AlphaFoldDB" id="A0A7G5EHB7"/>
<dbReference type="EMBL" id="CP058554">
    <property type="protein sequence ID" value="QMV73392.1"/>
    <property type="molecule type" value="Genomic_DNA"/>
</dbReference>
<dbReference type="KEGG" id="cpis:HS961_11425"/>